<evidence type="ECO:0000313" key="1">
    <source>
        <dbReference type="EMBL" id="ALN60789.1"/>
    </source>
</evidence>
<proteinExistence type="predicted"/>
<dbReference type="AlphaFoldDB" id="A0A0S2DQM4"/>
<accession>A0A0S2DQM4</accession>
<sequence>MILPARFSRVPEQERARAGRAATKELHPCAHCLPSPWAC</sequence>
<reference evidence="1 2" key="1">
    <citation type="submission" date="2015-11" db="EMBL/GenBank/DDBJ databases">
        <title>Genome sequences of Lysobacter enzymogenes strain C3 and Lysobacter antibioticus ATCC 29479.</title>
        <authorList>
            <person name="Kobayashi D.Y."/>
        </authorList>
    </citation>
    <scope>NUCLEOTIDE SEQUENCE [LARGE SCALE GENOMIC DNA]</scope>
    <source>
        <strain evidence="1 2">C3</strain>
    </source>
</reference>
<dbReference type="EMBL" id="CP013140">
    <property type="protein sequence ID" value="ALN60789.1"/>
    <property type="molecule type" value="Genomic_DNA"/>
</dbReference>
<protein>
    <submittedName>
        <fullName evidence="1">Uncharacterized protein</fullName>
    </submittedName>
</protein>
<organism evidence="1 2">
    <name type="scientific">Lysobacter enzymogenes</name>
    <dbReference type="NCBI Taxonomy" id="69"/>
    <lineage>
        <taxon>Bacteria</taxon>
        <taxon>Pseudomonadati</taxon>
        <taxon>Pseudomonadota</taxon>
        <taxon>Gammaproteobacteria</taxon>
        <taxon>Lysobacterales</taxon>
        <taxon>Lysobacteraceae</taxon>
        <taxon>Lysobacter</taxon>
    </lineage>
</organism>
<dbReference type="Proteomes" id="UP000061569">
    <property type="component" value="Chromosome"/>
</dbReference>
<gene>
    <name evidence="1" type="ORF">GLE_5448</name>
</gene>
<name>A0A0S2DQM4_LYSEN</name>
<evidence type="ECO:0000313" key="2">
    <source>
        <dbReference type="Proteomes" id="UP000061569"/>
    </source>
</evidence>
<dbReference type="KEGG" id="lez:GLE_5448"/>